<protein>
    <submittedName>
        <fullName evidence="2">Uncharacterized protein</fullName>
    </submittedName>
</protein>
<proteinExistence type="predicted"/>
<gene>
    <name evidence="2" type="ORF">D9758_005167</name>
</gene>
<dbReference type="Proteomes" id="UP000559256">
    <property type="component" value="Unassembled WGS sequence"/>
</dbReference>
<evidence type="ECO:0000256" key="1">
    <source>
        <dbReference type="SAM" id="MobiDB-lite"/>
    </source>
</evidence>
<evidence type="ECO:0000313" key="3">
    <source>
        <dbReference type="Proteomes" id="UP000559256"/>
    </source>
</evidence>
<dbReference type="OrthoDB" id="2631350at2759"/>
<organism evidence="2 3">
    <name type="scientific">Tetrapyrgos nigripes</name>
    <dbReference type="NCBI Taxonomy" id="182062"/>
    <lineage>
        <taxon>Eukaryota</taxon>
        <taxon>Fungi</taxon>
        <taxon>Dikarya</taxon>
        <taxon>Basidiomycota</taxon>
        <taxon>Agaricomycotina</taxon>
        <taxon>Agaricomycetes</taxon>
        <taxon>Agaricomycetidae</taxon>
        <taxon>Agaricales</taxon>
        <taxon>Marasmiineae</taxon>
        <taxon>Marasmiaceae</taxon>
        <taxon>Tetrapyrgos</taxon>
    </lineage>
</organism>
<dbReference type="PANTHER" id="PTHR38926">
    <property type="entry name" value="F-BOX DOMAIN CONTAINING PROTEIN, EXPRESSED"/>
    <property type="match status" value="1"/>
</dbReference>
<keyword evidence="3" id="KW-1185">Reference proteome</keyword>
<dbReference type="PANTHER" id="PTHR38926:SF72">
    <property type="entry name" value="IM:7136021-RELATED"/>
    <property type="match status" value="1"/>
</dbReference>
<dbReference type="InterPro" id="IPR032675">
    <property type="entry name" value="LRR_dom_sf"/>
</dbReference>
<dbReference type="AlphaFoldDB" id="A0A8H5LWW9"/>
<feature type="region of interest" description="Disordered" evidence="1">
    <location>
        <begin position="350"/>
        <end position="370"/>
    </location>
</feature>
<dbReference type="SUPFAM" id="SSF52047">
    <property type="entry name" value="RNI-like"/>
    <property type="match status" value="1"/>
</dbReference>
<comment type="caution">
    <text evidence="2">The sequence shown here is derived from an EMBL/GenBank/DDBJ whole genome shotgun (WGS) entry which is preliminary data.</text>
</comment>
<sequence length="551" mass="61899">MSTRALSCHDILEQIIRLLIRREVDENDNIIIHKQDVLTCALTCRSFLGPALSTLWYSLNSLVPLLKLLPNFKTQGDYYCLTGRIEEKDWSNFDSHAELVREFIYTDVDSPDHIVLPSVYLRLAQCRPKPLPHLMRFNCPCSTAAITETLLFLSPLLEKVEFKNVCSVAKRTNVEMFLSFLADESVQSLRSLYMDGNITKGLLSAICHFKHLRSLELIGGGTGSDNDLYEEDLVQVGTALENLTKFSLEANLSPKPPASLSENPAKGPKFTAFANLTDLTLTGTPASITRVLQAITSDCIQKLEFHIPESTDSEQPHIQYIIFQAGSRWATTITSLKFYLTNANGNESRGWGDDFSSSSDGDDNDSSGGKEDLSMGQFLRAIYQHQWPLLEVLTIDRAIGWACSDKDVSDLVSMWSKLRELELSLNPPKHSQLPTILSLYTIAQGLPHLTSLRISLNLRYLPKDMTVTQVQSPTAFTPHRLHHLFIDSDHAGNDIVLLVHHLDTVFPYLHTLLGRRNAQSDWSEIQSILRLCQKVRASERRRMKAPAATFG</sequence>
<dbReference type="Gene3D" id="3.80.10.10">
    <property type="entry name" value="Ribonuclease Inhibitor"/>
    <property type="match status" value="1"/>
</dbReference>
<evidence type="ECO:0000313" key="2">
    <source>
        <dbReference type="EMBL" id="KAF5372563.1"/>
    </source>
</evidence>
<name>A0A8H5LWW9_9AGAR</name>
<dbReference type="EMBL" id="JAACJM010000005">
    <property type="protein sequence ID" value="KAF5372563.1"/>
    <property type="molecule type" value="Genomic_DNA"/>
</dbReference>
<accession>A0A8H5LWW9</accession>
<reference evidence="2 3" key="1">
    <citation type="journal article" date="2020" name="ISME J.">
        <title>Uncovering the hidden diversity of litter-decomposition mechanisms in mushroom-forming fungi.</title>
        <authorList>
            <person name="Floudas D."/>
            <person name="Bentzer J."/>
            <person name="Ahren D."/>
            <person name="Johansson T."/>
            <person name="Persson P."/>
            <person name="Tunlid A."/>
        </authorList>
    </citation>
    <scope>NUCLEOTIDE SEQUENCE [LARGE SCALE GENOMIC DNA]</scope>
    <source>
        <strain evidence="2 3">CBS 291.85</strain>
    </source>
</reference>